<comment type="similarity">
    <text evidence="1">Belongs to the ENTR1 family.</text>
</comment>
<feature type="region of interest" description="Disordered" evidence="5">
    <location>
        <begin position="1"/>
        <end position="23"/>
    </location>
</feature>
<evidence type="ECO:0000256" key="3">
    <source>
        <dbReference type="ARBA" id="ARBA00023054"/>
    </source>
</evidence>
<dbReference type="EMBL" id="JAPWTK010000257">
    <property type="protein sequence ID" value="KAJ8944332.1"/>
    <property type="molecule type" value="Genomic_DNA"/>
</dbReference>
<evidence type="ECO:0000256" key="5">
    <source>
        <dbReference type="SAM" id="MobiDB-lite"/>
    </source>
</evidence>
<accession>A0AAV8Y2D1</accession>
<dbReference type="GO" id="GO:0005813">
    <property type="term" value="C:centrosome"/>
    <property type="evidence" value="ECO:0007669"/>
    <property type="project" value="TreeGrafter"/>
</dbReference>
<dbReference type="InterPro" id="IPR026757">
    <property type="entry name" value="ENTR1"/>
</dbReference>
<sequence>MAEDDLSSNAYGNGQSENDVDPEVPQQIRLDLGDNSSRNPDLNRLGNQNVGASALQTIFGYCAFREVQVLMKDKKREDNPFSFKHFLRSDSSGNYQNKGARPKVYCENRATPTSEVTNQIPESKQSRMVPEFSSALPDFVQDHLVIEQCYLAGNSSNNYNLDMNNLPDFAHSRNNRSKFKDDLNSHVSTNGASMSIPLDLPVRPQGSFPLDLPIGNPPSGLRNSSTGSEKKYDRRSMIEKYWDQLEIQKVCQIFSLIVQYVLKKGETMSALHSPESESERLRHELDVTKRQLAEQTRLCDCLSRELEIARNKEHEYTQNLAKALEQVEDNLERSNNK</sequence>
<feature type="compositionally biased region" description="Polar residues" evidence="5">
    <location>
        <begin position="7"/>
        <end position="17"/>
    </location>
</feature>
<evidence type="ECO:0000313" key="6">
    <source>
        <dbReference type="EMBL" id="KAJ8944332.1"/>
    </source>
</evidence>
<comment type="caution">
    <text evidence="6">The sequence shown here is derived from an EMBL/GenBank/DDBJ whole genome shotgun (WGS) entry which is preliminary data.</text>
</comment>
<dbReference type="GO" id="GO:0045724">
    <property type="term" value="P:positive regulation of cilium assembly"/>
    <property type="evidence" value="ECO:0007669"/>
    <property type="project" value="TreeGrafter"/>
</dbReference>
<gene>
    <name evidence="6" type="ORF">NQ318_016139</name>
</gene>
<dbReference type="GO" id="GO:0055037">
    <property type="term" value="C:recycling endosome"/>
    <property type="evidence" value="ECO:0007669"/>
    <property type="project" value="TreeGrafter"/>
</dbReference>
<dbReference type="GO" id="GO:1903566">
    <property type="term" value="P:positive regulation of protein localization to cilium"/>
    <property type="evidence" value="ECO:0007669"/>
    <property type="project" value="TreeGrafter"/>
</dbReference>
<dbReference type="PANTHER" id="PTHR31259:SF3">
    <property type="entry name" value="ENDOSOME-ASSOCIATED-TRAFFICKING REGULATOR 1"/>
    <property type="match status" value="1"/>
</dbReference>
<dbReference type="PANTHER" id="PTHR31259">
    <property type="entry name" value="ENDOSOME-ASSOCIATED TRAFFICKING REGULATOR 1"/>
    <property type="match status" value="1"/>
</dbReference>
<protein>
    <recommendedName>
        <fullName evidence="2">Endosome-associated-trafficking regulator 1</fullName>
    </recommendedName>
</protein>
<organism evidence="6 7">
    <name type="scientific">Aromia moschata</name>
    <dbReference type="NCBI Taxonomy" id="1265417"/>
    <lineage>
        <taxon>Eukaryota</taxon>
        <taxon>Metazoa</taxon>
        <taxon>Ecdysozoa</taxon>
        <taxon>Arthropoda</taxon>
        <taxon>Hexapoda</taxon>
        <taxon>Insecta</taxon>
        <taxon>Pterygota</taxon>
        <taxon>Neoptera</taxon>
        <taxon>Endopterygota</taxon>
        <taxon>Coleoptera</taxon>
        <taxon>Polyphaga</taxon>
        <taxon>Cucujiformia</taxon>
        <taxon>Chrysomeloidea</taxon>
        <taxon>Cerambycidae</taxon>
        <taxon>Cerambycinae</taxon>
        <taxon>Callichromatini</taxon>
        <taxon>Aromia</taxon>
    </lineage>
</organism>
<dbReference type="Proteomes" id="UP001162162">
    <property type="component" value="Unassembled WGS sequence"/>
</dbReference>
<reference evidence="6" key="1">
    <citation type="journal article" date="2023" name="Insect Mol. Biol.">
        <title>Genome sequencing provides insights into the evolution of gene families encoding plant cell wall-degrading enzymes in longhorned beetles.</title>
        <authorList>
            <person name="Shin N.R."/>
            <person name="Okamura Y."/>
            <person name="Kirsch R."/>
            <person name="Pauchet Y."/>
        </authorList>
    </citation>
    <scope>NUCLEOTIDE SEQUENCE</scope>
    <source>
        <tissue evidence="6">Midgut</tissue>
    </source>
</reference>
<evidence type="ECO:0000256" key="4">
    <source>
        <dbReference type="SAM" id="Coils"/>
    </source>
</evidence>
<dbReference type="GO" id="GO:0036064">
    <property type="term" value="C:ciliary basal body"/>
    <property type="evidence" value="ECO:0007669"/>
    <property type="project" value="TreeGrafter"/>
</dbReference>
<proteinExistence type="inferred from homology"/>
<feature type="coiled-coil region" evidence="4">
    <location>
        <begin position="278"/>
        <end position="337"/>
    </location>
</feature>
<dbReference type="AlphaFoldDB" id="A0AAV8Y2D1"/>
<keyword evidence="7" id="KW-1185">Reference proteome</keyword>
<evidence type="ECO:0000256" key="2">
    <source>
        <dbReference type="ARBA" id="ARBA00016007"/>
    </source>
</evidence>
<evidence type="ECO:0000256" key="1">
    <source>
        <dbReference type="ARBA" id="ARBA00007791"/>
    </source>
</evidence>
<dbReference type="GO" id="GO:0032465">
    <property type="term" value="P:regulation of cytokinesis"/>
    <property type="evidence" value="ECO:0007669"/>
    <property type="project" value="TreeGrafter"/>
</dbReference>
<name>A0AAV8Y2D1_9CUCU</name>
<dbReference type="GO" id="GO:0005769">
    <property type="term" value="C:early endosome"/>
    <property type="evidence" value="ECO:0007669"/>
    <property type="project" value="TreeGrafter"/>
</dbReference>
<evidence type="ECO:0000313" key="7">
    <source>
        <dbReference type="Proteomes" id="UP001162162"/>
    </source>
</evidence>
<dbReference type="GO" id="GO:0030496">
    <property type="term" value="C:midbody"/>
    <property type="evidence" value="ECO:0007669"/>
    <property type="project" value="TreeGrafter"/>
</dbReference>
<keyword evidence="3 4" id="KW-0175">Coiled coil</keyword>